<comment type="caution">
    <text evidence="2">The sequence shown here is derived from an EMBL/GenBank/DDBJ whole genome shotgun (WGS) entry which is preliminary data.</text>
</comment>
<protein>
    <recommendedName>
        <fullName evidence="1">Ribbon-helix-helix protein CopG domain-containing protein</fullName>
    </recommendedName>
</protein>
<dbReference type="AlphaFoldDB" id="A0A1F7Y8S3"/>
<gene>
    <name evidence="2" type="ORF">A2627_02125</name>
</gene>
<dbReference type="Gene3D" id="1.10.1220.10">
    <property type="entry name" value="Met repressor-like"/>
    <property type="match status" value="1"/>
</dbReference>
<dbReference type="InterPro" id="IPR002145">
    <property type="entry name" value="CopG"/>
</dbReference>
<dbReference type="Proteomes" id="UP000178851">
    <property type="component" value="Unassembled WGS sequence"/>
</dbReference>
<dbReference type="Pfam" id="PF01402">
    <property type="entry name" value="RHH_1"/>
    <property type="match status" value="1"/>
</dbReference>
<sequence length="86" mass="9731">MNQLTRVQVYLEPQNLIVLDRLAKKENKSRSQIIRDAINQHSQKGIKKLTKKNKVLKNPLLDMAGMGGKSKTGTLGLNIDEIYLND</sequence>
<proteinExistence type="predicted"/>
<dbReference type="GO" id="GO:0006355">
    <property type="term" value="P:regulation of DNA-templated transcription"/>
    <property type="evidence" value="ECO:0007669"/>
    <property type="project" value="InterPro"/>
</dbReference>
<dbReference type="InterPro" id="IPR013321">
    <property type="entry name" value="Arc_rbn_hlx_hlx"/>
</dbReference>
<dbReference type="EMBL" id="MGGI01000038">
    <property type="protein sequence ID" value="OGM23726.1"/>
    <property type="molecule type" value="Genomic_DNA"/>
</dbReference>
<evidence type="ECO:0000313" key="2">
    <source>
        <dbReference type="EMBL" id="OGM23726.1"/>
    </source>
</evidence>
<dbReference type="CDD" id="cd21631">
    <property type="entry name" value="RHH_CopG_NikR-like"/>
    <property type="match status" value="1"/>
</dbReference>
<name>A0A1F7Y8S3_9BACT</name>
<evidence type="ECO:0000313" key="3">
    <source>
        <dbReference type="Proteomes" id="UP000178851"/>
    </source>
</evidence>
<feature type="domain" description="Ribbon-helix-helix protein CopG" evidence="1">
    <location>
        <begin position="6"/>
        <end position="41"/>
    </location>
</feature>
<reference evidence="2 3" key="1">
    <citation type="journal article" date="2016" name="Nat. Commun.">
        <title>Thousands of microbial genomes shed light on interconnected biogeochemical processes in an aquifer system.</title>
        <authorList>
            <person name="Anantharaman K."/>
            <person name="Brown C.T."/>
            <person name="Hug L.A."/>
            <person name="Sharon I."/>
            <person name="Castelle C.J."/>
            <person name="Probst A.J."/>
            <person name="Thomas B.C."/>
            <person name="Singh A."/>
            <person name="Wilkins M.J."/>
            <person name="Karaoz U."/>
            <person name="Brodie E.L."/>
            <person name="Williams K.H."/>
            <person name="Hubbard S.S."/>
            <person name="Banfield J.F."/>
        </authorList>
    </citation>
    <scope>NUCLEOTIDE SEQUENCE [LARGE SCALE GENOMIC DNA]</scope>
</reference>
<accession>A0A1F7Y8S3</accession>
<evidence type="ECO:0000259" key="1">
    <source>
        <dbReference type="Pfam" id="PF01402"/>
    </source>
</evidence>
<organism evidence="2 3">
    <name type="scientific">Candidatus Woesebacteria bacterium RIFCSPHIGHO2_01_FULL_39_28</name>
    <dbReference type="NCBI Taxonomy" id="1802496"/>
    <lineage>
        <taxon>Bacteria</taxon>
        <taxon>Candidatus Woeseibacteriota</taxon>
    </lineage>
</organism>